<dbReference type="PANTHER" id="PTHR33829">
    <property type="entry name" value="OSJNBA0044M19.10 PROTEIN"/>
    <property type="match status" value="1"/>
</dbReference>
<evidence type="ECO:0000256" key="1">
    <source>
        <dbReference type="SAM" id="MobiDB-lite"/>
    </source>
</evidence>
<dbReference type="Pfam" id="PF24867">
    <property type="entry name" value="DUF7733"/>
    <property type="match status" value="1"/>
</dbReference>
<sequence length="108" mass="11899">MSGVSLAVGPRTETDKTITSSTTPQQKPLHHQRQQQSLRSRPAPRPPFPAFVSAYILALSRLAAFPAHGRTTVSSQEIFQGSRLFRLYVIVGTTVGLFLPLAYVLDTY</sequence>
<gene>
    <name evidence="4" type="ORF">F0562_033564</name>
</gene>
<feature type="domain" description="DUF7733" evidence="3">
    <location>
        <begin position="48"/>
        <end position="106"/>
    </location>
</feature>
<evidence type="ECO:0000313" key="5">
    <source>
        <dbReference type="Proteomes" id="UP000325577"/>
    </source>
</evidence>
<dbReference type="PANTHER" id="PTHR33829:SF2">
    <property type="entry name" value="OS04G0386700 PROTEIN"/>
    <property type="match status" value="1"/>
</dbReference>
<evidence type="ECO:0000313" key="4">
    <source>
        <dbReference type="EMBL" id="KAA8528948.1"/>
    </source>
</evidence>
<name>A0A5J5AFI4_9ASTE</name>
<feature type="region of interest" description="Disordered" evidence="1">
    <location>
        <begin position="1"/>
        <end position="47"/>
    </location>
</feature>
<protein>
    <recommendedName>
        <fullName evidence="3">DUF7733 domain-containing protein</fullName>
    </recommendedName>
</protein>
<keyword evidence="2" id="KW-0472">Membrane</keyword>
<dbReference type="EMBL" id="CM018044">
    <property type="protein sequence ID" value="KAA8528948.1"/>
    <property type="molecule type" value="Genomic_DNA"/>
</dbReference>
<keyword evidence="2" id="KW-0812">Transmembrane</keyword>
<reference evidence="4 5" key="1">
    <citation type="submission" date="2019-09" db="EMBL/GenBank/DDBJ databases">
        <title>A chromosome-level genome assembly of the Chinese tupelo Nyssa sinensis.</title>
        <authorList>
            <person name="Yang X."/>
            <person name="Kang M."/>
            <person name="Yang Y."/>
            <person name="Xiong H."/>
            <person name="Wang M."/>
            <person name="Zhang Z."/>
            <person name="Wang Z."/>
            <person name="Wu H."/>
            <person name="Ma T."/>
            <person name="Liu J."/>
            <person name="Xi Z."/>
        </authorList>
    </citation>
    <scope>NUCLEOTIDE SEQUENCE [LARGE SCALE GENOMIC DNA]</scope>
    <source>
        <strain evidence="4">J267</strain>
        <tissue evidence="4">Leaf</tissue>
    </source>
</reference>
<dbReference type="OrthoDB" id="2020376at2759"/>
<keyword evidence="5" id="KW-1185">Reference proteome</keyword>
<dbReference type="InterPro" id="IPR056635">
    <property type="entry name" value="DUF7733"/>
</dbReference>
<proteinExistence type="predicted"/>
<feature type="transmembrane region" description="Helical" evidence="2">
    <location>
        <begin position="85"/>
        <end position="105"/>
    </location>
</feature>
<organism evidence="4 5">
    <name type="scientific">Nyssa sinensis</name>
    <dbReference type="NCBI Taxonomy" id="561372"/>
    <lineage>
        <taxon>Eukaryota</taxon>
        <taxon>Viridiplantae</taxon>
        <taxon>Streptophyta</taxon>
        <taxon>Embryophyta</taxon>
        <taxon>Tracheophyta</taxon>
        <taxon>Spermatophyta</taxon>
        <taxon>Magnoliopsida</taxon>
        <taxon>eudicotyledons</taxon>
        <taxon>Gunneridae</taxon>
        <taxon>Pentapetalae</taxon>
        <taxon>asterids</taxon>
        <taxon>Cornales</taxon>
        <taxon>Nyssaceae</taxon>
        <taxon>Nyssa</taxon>
    </lineage>
</organism>
<evidence type="ECO:0000256" key="2">
    <source>
        <dbReference type="SAM" id="Phobius"/>
    </source>
</evidence>
<feature type="transmembrane region" description="Helical" evidence="2">
    <location>
        <begin position="47"/>
        <end position="64"/>
    </location>
</feature>
<accession>A0A5J5AFI4</accession>
<feature type="compositionally biased region" description="Low complexity" evidence="1">
    <location>
        <begin position="17"/>
        <end position="27"/>
    </location>
</feature>
<keyword evidence="2" id="KW-1133">Transmembrane helix</keyword>
<dbReference type="Proteomes" id="UP000325577">
    <property type="component" value="Linkage Group LG20"/>
</dbReference>
<evidence type="ECO:0000259" key="3">
    <source>
        <dbReference type="Pfam" id="PF24867"/>
    </source>
</evidence>
<dbReference type="AlphaFoldDB" id="A0A5J5AFI4"/>